<keyword evidence="2" id="KW-1185">Reference proteome</keyword>
<comment type="caution">
    <text evidence="1">The sequence shown here is derived from an EMBL/GenBank/DDBJ whole genome shotgun (WGS) entry which is preliminary data.</text>
</comment>
<sequence length="121" mass="13006">MSQWIGQIGLNHMAELAAAEYKWVALGDGEPQEGHPTITGLAHEVCRKPAVVNRNTNVITWIGEFQAIDLPNGYYTEAAVFDSPTAETGTYITMCSHAEISLPTDAPTHVQLVATIGGRVA</sequence>
<reference evidence="1" key="1">
    <citation type="submission" date="2022-12" db="EMBL/GenBank/DDBJ databases">
        <title>Isolation and characterisation of novel Methanocorpusculum spp. from native Australian herbivores indicates the genus is ancestrally host-associated.</title>
        <authorList>
            <person name="Volmer J.G."/>
            <person name="Soo R.M."/>
            <person name="Evans P.N."/>
            <person name="Hoedt E.C."/>
            <person name="Astorga Alsina A.L."/>
            <person name="Woodcroft B.J."/>
            <person name="Tyson G.W."/>
            <person name="Hugenholtz P."/>
            <person name="Morrison M."/>
        </authorList>
    </citation>
    <scope>NUCLEOTIDE SEQUENCE</scope>
    <source>
        <strain evidence="1">MG</strain>
    </source>
</reference>
<evidence type="ECO:0000313" key="2">
    <source>
        <dbReference type="Proteomes" id="UP001141422"/>
    </source>
</evidence>
<accession>A0ABT4IDY6</accession>
<dbReference type="EMBL" id="JAPTGB010000003">
    <property type="protein sequence ID" value="MCZ0859959.1"/>
    <property type="molecule type" value="Genomic_DNA"/>
</dbReference>
<proteinExistence type="predicted"/>
<protein>
    <submittedName>
        <fullName evidence="1">Uncharacterized protein</fullName>
    </submittedName>
</protein>
<evidence type="ECO:0000313" key="1">
    <source>
        <dbReference type="EMBL" id="MCZ0859959.1"/>
    </source>
</evidence>
<organism evidence="1 2">
    <name type="scientific">Methanocorpusculum petauri</name>
    <dbReference type="NCBI Taxonomy" id="3002863"/>
    <lineage>
        <taxon>Archaea</taxon>
        <taxon>Methanobacteriati</taxon>
        <taxon>Methanobacteriota</taxon>
        <taxon>Stenosarchaea group</taxon>
        <taxon>Methanomicrobia</taxon>
        <taxon>Methanomicrobiales</taxon>
        <taxon>Methanocorpusculaceae</taxon>
        <taxon>Methanocorpusculum</taxon>
    </lineage>
</organism>
<gene>
    <name evidence="1" type="ORF">O0S10_01790</name>
</gene>
<dbReference type="Proteomes" id="UP001141422">
    <property type="component" value="Unassembled WGS sequence"/>
</dbReference>
<dbReference type="RefSeq" id="WP_268924183.1">
    <property type="nucleotide sequence ID" value="NZ_JAPTGB010000003.1"/>
</dbReference>
<name>A0ABT4IDY6_9EURY</name>